<accession>A0A0U3GQ84</accession>
<evidence type="ECO:0000313" key="4">
    <source>
        <dbReference type="Proteomes" id="UP000065473"/>
    </source>
</evidence>
<evidence type="ECO:0000313" key="2">
    <source>
        <dbReference type="EMBL" id="ALU30889.1"/>
    </source>
</evidence>
<dbReference type="Proteomes" id="UP000060043">
    <property type="component" value="Chromosome"/>
</dbReference>
<evidence type="ECO:0000313" key="3">
    <source>
        <dbReference type="Proteomes" id="UP000060043"/>
    </source>
</evidence>
<evidence type="ECO:0000313" key="1">
    <source>
        <dbReference type="EMBL" id="ALU30172.1"/>
    </source>
</evidence>
<dbReference type="GeneID" id="14552186"/>
<organism evidence="2 3">
    <name type="scientific">Sulfolobus acidocaldarius</name>
    <dbReference type="NCBI Taxonomy" id="2285"/>
    <lineage>
        <taxon>Archaea</taxon>
        <taxon>Thermoproteota</taxon>
        <taxon>Thermoprotei</taxon>
        <taxon>Sulfolobales</taxon>
        <taxon>Sulfolobaceae</taxon>
        <taxon>Sulfolobus</taxon>
    </lineage>
</organism>
<dbReference type="AlphaFoldDB" id="A0A0U3GQ84"/>
<dbReference type="EMBL" id="CP013695">
    <property type="protein sequence ID" value="ALU30889.1"/>
    <property type="molecule type" value="Genomic_DNA"/>
</dbReference>
<dbReference type="RefSeq" id="WP_015385657.1">
    <property type="nucleotide sequence ID" value="NZ_BHWZ01000004.1"/>
</dbReference>
<sequence>MSSEEEIIKKIMGSPKLLDTLAGKIFEKIKDHVVIKRIEELEKVTEELVESIKDIKKVSQNNTDQISLVRESQQRILKELGEIKENKRVFGRVLRRST</sequence>
<protein>
    <submittedName>
        <fullName evidence="2">Uncharacterized protein</fullName>
    </submittedName>
</protein>
<name>A0A0U3GQ84_9CREN</name>
<proteinExistence type="predicted"/>
<gene>
    <name evidence="1" type="ORF">ATY89_09645</name>
    <name evidence="2" type="ORF">ATZ20_01205</name>
</gene>
<dbReference type="EMBL" id="CP013694">
    <property type="protein sequence ID" value="ALU30172.1"/>
    <property type="molecule type" value="Genomic_DNA"/>
</dbReference>
<reference evidence="3 4" key="1">
    <citation type="submission" date="2015-12" db="EMBL/GenBank/DDBJ databases">
        <title>A stable core within a dynamic pangenome in Sulfolobus acidocaldarius.</title>
        <authorList>
            <person name="Anderson R."/>
            <person name="Kouris A."/>
            <person name="Seward C."/>
            <person name="Campbell K."/>
            <person name="Whitaker R."/>
        </authorList>
    </citation>
    <scope>NUCLEOTIDE SEQUENCE [LARGE SCALE GENOMIC DNA]</scope>
    <source>
        <strain evidence="1 4">GG12-C01-09</strain>
        <strain evidence="2 3">NG05B_CO5_07</strain>
    </source>
</reference>
<dbReference type="Proteomes" id="UP000065473">
    <property type="component" value="Chromosome"/>
</dbReference>